<proteinExistence type="predicted"/>
<dbReference type="CDD" id="cd01014">
    <property type="entry name" value="nicotinamidase_related"/>
    <property type="match status" value="1"/>
</dbReference>
<protein>
    <submittedName>
        <fullName evidence="3">Nicotinamidase-related amidase</fullName>
    </submittedName>
</protein>
<feature type="domain" description="Isochorismatase-like" evidence="2">
    <location>
        <begin position="26"/>
        <end position="197"/>
    </location>
</feature>
<dbReference type="SUPFAM" id="SSF52499">
    <property type="entry name" value="Isochorismatase-like hydrolases"/>
    <property type="match status" value="1"/>
</dbReference>
<keyword evidence="1" id="KW-0378">Hydrolase</keyword>
<dbReference type="PANTHER" id="PTHR43540">
    <property type="entry name" value="PEROXYUREIDOACRYLATE/UREIDOACRYLATE AMIDOHYDROLASE-RELATED"/>
    <property type="match status" value="1"/>
</dbReference>
<gene>
    <name evidence="3" type="ORF">SAMN05216204_112104</name>
</gene>
<dbReference type="InterPro" id="IPR000868">
    <property type="entry name" value="Isochorismatase-like_dom"/>
</dbReference>
<dbReference type="GO" id="GO:0016787">
    <property type="term" value="F:hydrolase activity"/>
    <property type="evidence" value="ECO:0007669"/>
    <property type="project" value="UniProtKB-KW"/>
</dbReference>
<reference evidence="4" key="1">
    <citation type="submission" date="2016-10" db="EMBL/GenBank/DDBJ databases">
        <authorList>
            <person name="Varghese N."/>
            <person name="Submissions S."/>
        </authorList>
    </citation>
    <scope>NUCLEOTIDE SEQUENCE [LARGE SCALE GENOMIC DNA]</scope>
    <source>
        <strain evidence="4">CGMCC 1.12041</strain>
    </source>
</reference>
<dbReference type="InterPro" id="IPR036380">
    <property type="entry name" value="Isochorismatase-like_sf"/>
</dbReference>
<dbReference type="PANTHER" id="PTHR43540:SF1">
    <property type="entry name" value="ISOCHORISMATASE HYDROLASE"/>
    <property type="match status" value="1"/>
</dbReference>
<dbReference type="AlphaFoldDB" id="A0A1I1N791"/>
<evidence type="ECO:0000256" key="1">
    <source>
        <dbReference type="ARBA" id="ARBA00022801"/>
    </source>
</evidence>
<evidence type="ECO:0000313" key="3">
    <source>
        <dbReference type="EMBL" id="SFC93305.1"/>
    </source>
</evidence>
<organism evidence="3 4">
    <name type="scientific">Massilia yuzhufengensis</name>
    <dbReference type="NCBI Taxonomy" id="1164594"/>
    <lineage>
        <taxon>Bacteria</taxon>
        <taxon>Pseudomonadati</taxon>
        <taxon>Pseudomonadota</taxon>
        <taxon>Betaproteobacteria</taxon>
        <taxon>Burkholderiales</taxon>
        <taxon>Oxalobacteraceae</taxon>
        <taxon>Telluria group</taxon>
        <taxon>Massilia</taxon>
    </lineage>
</organism>
<dbReference type="STRING" id="1164594.SAMN05216204_112104"/>
<evidence type="ECO:0000313" key="4">
    <source>
        <dbReference type="Proteomes" id="UP000198639"/>
    </source>
</evidence>
<dbReference type="EMBL" id="FOLD01000012">
    <property type="protein sequence ID" value="SFC93305.1"/>
    <property type="molecule type" value="Genomic_DNA"/>
</dbReference>
<keyword evidence="4" id="KW-1185">Reference proteome</keyword>
<dbReference type="Proteomes" id="UP000198639">
    <property type="component" value="Unassembled WGS sequence"/>
</dbReference>
<evidence type="ECO:0000259" key="2">
    <source>
        <dbReference type="Pfam" id="PF00857"/>
    </source>
</evidence>
<sequence length="204" mass="22013">MYQSRRRYHGGFAHPAQLPMQLDHPALVIIDMQQCMSSPAAGERNNPEAESQLATLLGQWRARGAPVVHVRHISRSPASGFAPGQPGALFQPAFAPREDEHVVEKNVPDAFVHSGLERWLRVRGIGQLVVAGVSTNISVECSVRSAGNLGFTVTVASDACFAFARRDHAGTLRPADEVHAMSLANLAGEYAVVATSEQIMHMLA</sequence>
<dbReference type="Pfam" id="PF00857">
    <property type="entry name" value="Isochorismatase"/>
    <property type="match status" value="1"/>
</dbReference>
<dbReference type="InterPro" id="IPR050272">
    <property type="entry name" value="Isochorismatase-like_hydrls"/>
</dbReference>
<dbReference type="Gene3D" id="3.40.50.850">
    <property type="entry name" value="Isochorismatase-like"/>
    <property type="match status" value="1"/>
</dbReference>
<name>A0A1I1N791_9BURK</name>
<accession>A0A1I1N791</accession>